<keyword evidence="2" id="KW-1185">Reference proteome</keyword>
<name>A0A397V3E5_9GLOM</name>
<dbReference type="OrthoDB" id="10570644at2759"/>
<dbReference type="AlphaFoldDB" id="A0A397V3E5"/>
<evidence type="ECO:0000313" key="1">
    <source>
        <dbReference type="EMBL" id="RIB14463.1"/>
    </source>
</evidence>
<evidence type="ECO:0000313" key="2">
    <source>
        <dbReference type="Proteomes" id="UP000266673"/>
    </source>
</evidence>
<accession>A0A397V3E5</accession>
<organism evidence="1 2">
    <name type="scientific">Gigaspora rosea</name>
    <dbReference type="NCBI Taxonomy" id="44941"/>
    <lineage>
        <taxon>Eukaryota</taxon>
        <taxon>Fungi</taxon>
        <taxon>Fungi incertae sedis</taxon>
        <taxon>Mucoromycota</taxon>
        <taxon>Glomeromycotina</taxon>
        <taxon>Glomeromycetes</taxon>
        <taxon>Diversisporales</taxon>
        <taxon>Gigasporaceae</taxon>
        <taxon>Gigaspora</taxon>
    </lineage>
</organism>
<reference evidence="1 2" key="1">
    <citation type="submission" date="2018-06" db="EMBL/GenBank/DDBJ databases">
        <title>Comparative genomics reveals the genomic features of Rhizophagus irregularis, R. cerebriforme, R. diaphanum and Gigaspora rosea, and their symbiotic lifestyle signature.</title>
        <authorList>
            <person name="Morin E."/>
            <person name="San Clemente H."/>
            <person name="Chen E.C.H."/>
            <person name="De La Providencia I."/>
            <person name="Hainaut M."/>
            <person name="Kuo A."/>
            <person name="Kohler A."/>
            <person name="Murat C."/>
            <person name="Tang N."/>
            <person name="Roy S."/>
            <person name="Loubradou J."/>
            <person name="Henrissat B."/>
            <person name="Grigoriev I.V."/>
            <person name="Corradi N."/>
            <person name="Roux C."/>
            <person name="Martin F.M."/>
        </authorList>
    </citation>
    <scope>NUCLEOTIDE SEQUENCE [LARGE SCALE GENOMIC DNA]</scope>
    <source>
        <strain evidence="1 2">DAOM 194757</strain>
    </source>
</reference>
<comment type="caution">
    <text evidence="1">The sequence shown here is derived from an EMBL/GenBank/DDBJ whole genome shotgun (WGS) entry which is preliminary data.</text>
</comment>
<gene>
    <name evidence="1" type="ORF">C2G38_2195078</name>
</gene>
<dbReference type="EMBL" id="QKWP01000829">
    <property type="protein sequence ID" value="RIB14463.1"/>
    <property type="molecule type" value="Genomic_DNA"/>
</dbReference>
<sequence length="92" mass="10594">MDEGKFCDNVIRWGIAQTPDLSPNSALCYTQKFLPHIRYFQITCDEVLEKIQPHHRILEPELWKDIMAKFKAPNKSVTSIILPPRIISVTAS</sequence>
<proteinExistence type="predicted"/>
<dbReference type="Proteomes" id="UP000266673">
    <property type="component" value="Unassembled WGS sequence"/>
</dbReference>
<protein>
    <submittedName>
        <fullName evidence="1">Uncharacterized protein</fullName>
    </submittedName>
</protein>